<evidence type="ECO:0000313" key="2">
    <source>
        <dbReference type="Proteomes" id="UP000054538"/>
    </source>
</evidence>
<sequence length="52" mass="5898">QDDQYFLDCTILSAHGDDFWSSLYFVNSLILQAFPGHERVHLSSDLMVDHGG</sequence>
<gene>
    <name evidence="1" type="ORF">PAXRUDRAFT_156603</name>
</gene>
<dbReference type="InParanoid" id="A0A0D0CZT2"/>
<accession>A0A0D0CZT2</accession>
<dbReference type="OrthoDB" id="2641892at2759"/>
<dbReference type="AlphaFoldDB" id="A0A0D0CZT2"/>
<reference evidence="1 2" key="1">
    <citation type="submission" date="2014-04" db="EMBL/GenBank/DDBJ databases">
        <authorList>
            <consortium name="DOE Joint Genome Institute"/>
            <person name="Kuo A."/>
            <person name="Kohler A."/>
            <person name="Jargeat P."/>
            <person name="Nagy L.G."/>
            <person name="Floudas D."/>
            <person name="Copeland A."/>
            <person name="Barry K.W."/>
            <person name="Cichocki N."/>
            <person name="Veneault-Fourrey C."/>
            <person name="LaButti K."/>
            <person name="Lindquist E.A."/>
            <person name="Lipzen A."/>
            <person name="Lundell T."/>
            <person name="Morin E."/>
            <person name="Murat C."/>
            <person name="Sun H."/>
            <person name="Tunlid A."/>
            <person name="Henrissat B."/>
            <person name="Grigoriev I.V."/>
            <person name="Hibbett D.S."/>
            <person name="Martin F."/>
            <person name="Nordberg H.P."/>
            <person name="Cantor M.N."/>
            <person name="Hua S.X."/>
        </authorList>
    </citation>
    <scope>NUCLEOTIDE SEQUENCE [LARGE SCALE GENOMIC DNA]</scope>
    <source>
        <strain evidence="1 2">Ve08.2h10</strain>
    </source>
</reference>
<proteinExistence type="predicted"/>
<keyword evidence="2" id="KW-1185">Reference proteome</keyword>
<organism evidence="1 2">
    <name type="scientific">Paxillus rubicundulus Ve08.2h10</name>
    <dbReference type="NCBI Taxonomy" id="930991"/>
    <lineage>
        <taxon>Eukaryota</taxon>
        <taxon>Fungi</taxon>
        <taxon>Dikarya</taxon>
        <taxon>Basidiomycota</taxon>
        <taxon>Agaricomycotina</taxon>
        <taxon>Agaricomycetes</taxon>
        <taxon>Agaricomycetidae</taxon>
        <taxon>Boletales</taxon>
        <taxon>Paxilineae</taxon>
        <taxon>Paxillaceae</taxon>
        <taxon>Paxillus</taxon>
    </lineage>
</organism>
<dbReference type="HOGENOM" id="CLU_200684_1_0_1"/>
<dbReference type="EMBL" id="KN825841">
    <property type="protein sequence ID" value="KIK81213.1"/>
    <property type="molecule type" value="Genomic_DNA"/>
</dbReference>
<name>A0A0D0CZT2_9AGAM</name>
<feature type="non-terminal residue" evidence="1">
    <location>
        <position position="1"/>
    </location>
</feature>
<dbReference type="Proteomes" id="UP000054538">
    <property type="component" value="Unassembled WGS sequence"/>
</dbReference>
<protein>
    <submittedName>
        <fullName evidence="1">Uncharacterized protein</fullName>
    </submittedName>
</protein>
<reference evidence="2" key="2">
    <citation type="submission" date="2015-01" db="EMBL/GenBank/DDBJ databases">
        <title>Evolutionary Origins and Diversification of the Mycorrhizal Mutualists.</title>
        <authorList>
            <consortium name="DOE Joint Genome Institute"/>
            <consortium name="Mycorrhizal Genomics Consortium"/>
            <person name="Kohler A."/>
            <person name="Kuo A."/>
            <person name="Nagy L.G."/>
            <person name="Floudas D."/>
            <person name="Copeland A."/>
            <person name="Barry K.W."/>
            <person name="Cichocki N."/>
            <person name="Veneault-Fourrey C."/>
            <person name="LaButti K."/>
            <person name="Lindquist E.A."/>
            <person name="Lipzen A."/>
            <person name="Lundell T."/>
            <person name="Morin E."/>
            <person name="Murat C."/>
            <person name="Riley R."/>
            <person name="Ohm R."/>
            <person name="Sun H."/>
            <person name="Tunlid A."/>
            <person name="Henrissat B."/>
            <person name="Grigoriev I.V."/>
            <person name="Hibbett D.S."/>
            <person name="Martin F."/>
        </authorList>
    </citation>
    <scope>NUCLEOTIDE SEQUENCE [LARGE SCALE GENOMIC DNA]</scope>
    <source>
        <strain evidence="2">Ve08.2h10</strain>
    </source>
</reference>
<evidence type="ECO:0000313" key="1">
    <source>
        <dbReference type="EMBL" id="KIK81213.1"/>
    </source>
</evidence>